<keyword evidence="6" id="KW-1185">Reference proteome</keyword>
<feature type="domain" description="Carboxyltransferase" evidence="4">
    <location>
        <begin position="23"/>
        <end position="320"/>
    </location>
</feature>
<dbReference type="Proteomes" id="UP000183557">
    <property type="component" value="Unassembled WGS sequence"/>
</dbReference>
<dbReference type="InterPro" id="IPR029000">
    <property type="entry name" value="Cyclophilin-like_dom_sf"/>
</dbReference>
<dbReference type="Gene3D" id="2.40.100.10">
    <property type="entry name" value="Cyclophilin-like"/>
    <property type="match status" value="1"/>
</dbReference>
<dbReference type="GO" id="GO:0005524">
    <property type="term" value="F:ATP binding"/>
    <property type="evidence" value="ECO:0007669"/>
    <property type="project" value="UniProtKB-KW"/>
</dbReference>
<dbReference type="InterPro" id="IPR052708">
    <property type="entry name" value="PxpC"/>
</dbReference>
<dbReference type="PANTHER" id="PTHR43309:SF5">
    <property type="entry name" value="5-OXOPROLINASE SUBUNIT C"/>
    <property type="match status" value="1"/>
</dbReference>
<accession>A0A1I3XMW1</accession>
<evidence type="ECO:0000259" key="4">
    <source>
        <dbReference type="SMART" id="SM00797"/>
    </source>
</evidence>
<evidence type="ECO:0000256" key="3">
    <source>
        <dbReference type="ARBA" id="ARBA00022840"/>
    </source>
</evidence>
<dbReference type="AlphaFoldDB" id="A0A1I3XMW1"/>
<dbReference type="SMART" id="SM00797">
    <property type="entry name" value="AHS2"/>
    <property type="match status" value="1"/>
</dbReference>
<gene>
    <name evidence="5" type="ORF">SAMN04487936_10943</name>
</gene>
<evidence type="ECO:0000313" key="5">
    <source>
        <dbReference type="EMBL" id="SFK20894.1"/>
    </source>
</evidence>
<keyword evidence="3" id="KW-0067">ATP-binding</keyword>
<evidence type="ECO:0000256" key="2">
    <source>
        <dbReference type="ARBA" id="ARBA00022801"/>
    </source>
</evidence>
<dbReference type="PANTHER" id="PTHR43309">
    <property type="entry name" value="5-OXOPROLINASE SUBUNIT C"/>
    <property type="match status" value="1"/>
</dbReference>
<reference evidence="6" key="1">
    <citation type="submission" date="2016-10" db="EMBL/GenBank/DDBJ databases">
        <authorList>
            <person name="Varghese N."/>
            <person name="Submissions S."/>
        </authorList>
    </citation>
    <scope>NUCLEOTIDE SEQUENCE [LARGE SCALE GENOMIC DNA]</scope>
    <source>
        <strain evidence="6">CGMCC 1.3704</strain>
    </source>
</reference>
<keyword evidence="2" id="KW-0378">Hydrolase</keyword>
<dbReference type="GO" id="GO:0016787">
    <property type="term" value="F:hydrolase activity"/>
    <property type="evidence" value="ECO:0007669"/>
    <property type="project" value="UniProtKB-KW"/>
</dbReference>
<evidence type="ECO:0000256" key="1">
    <source>
        <dbReference type="ARBA" id="ARBA00022741"/>
    </source>
</evidence>
<proteinExistence type="predicted"/>
<dbReference type="EMBL" id="FOSB01000009">
    <property type="protein sequence ID" value="SFK20894.1"/>
    <property type="molecule type" value="Genomic_DNA"/>
</dbReference>
<dbReference type="RefSeq" id="WP_075037357.1">
    <property type="nucleotide sequence ID" value="NZ_FOSB01000009.1"/>
</dbReference>
<protein>
    <submittedName>
        <fullName evidence="5">Antagonist of KipI</fullName>
    </submittedName>
</protein>
<dbReference type="NCBIfam" id="TIGR00724">
    <property type="entry name" value="urea_amlyse_rel"/>
    <property type="match status" value="1"/>
</dbReference>
<evidence type="ECO:0000313" key="6">
    <source>
        <dbReference type="Proteomes" id="UP000183557"/>
    </source>
</evidence>
<dbReference type="Pfam" id="PF02626">
    <property type="entry name" value="CT_A_B"/>
    <property type="match status" value="1"/>
</dbReference>
<dbReference type="OrthoDB" id="9782422at2"/>
<sequence>MISVLKAGLMTTIQDQGRYGNQKNGVIASGAMDQDSHRIANQLVGNTTNVPTMEITLMGPVLEFQQDTCIAICGGHLTPMIDGEPVSMWKPVYIKKGTELRFGQPKSGFRSYLAIAGGFEVPTVMGSASTYIRAGIGGYKGRPLEKGDTLTIGRQSEDSQYLMKKLTPSDPKERLREAPWFVDSSFTDYIGAKHPIRVMPGREYDLFETQSQYDFFHTPYTIDSKSDRMGYRLTGSTLKLKEKKDILSEAVAFGTVQVPPEGNPILLLADRQTTGGYPKIGQVASVDLPRIAQMRPGESLTFEQISHDAAQRLLLHHETKLKQLQRGIKTKYL</sequence>
<organism evidence="5 6">
    <name type="scientific">Halobacillus dabanensis</name>
    <dbReference type="NCBI Taxonomy" id="240302"/>
    <lineage>
        <taxon>Bacteria</taxon>
        <taxon>Bacillati</taxon>
        <taxon>Bacillota</taxon>
        <taxon>Bacilli</taxon>
        <taxon>Bacillales</taxon>
        <taxon>Bacillaceae</taxon>
        <taxon>Halobacillus</taxon>
    </lineage>
</organism>
<keyword evidence="1" id="KW-0547">Nucleotide-binding</keyword>
<name>A0A1I3XMW1_HALDA</name>
<dbReference type="InterPro" id="IPR003778">
    <property type="entry name" value="CT_A_B"/>
</dbReference>
<dbReference type="SUPFAM" id="SSF50891">
    <property type="entry name" value="Cyclophilin-like"/>
    <property type="match status" value="1"/>
</dbReference>